<keyword evidence="6 15" id="KW-0808">Transferase</keyword>
<organism evidence="15 16">
    <name type="scientific">Sediminibacterium ginsengisoli</name>
    <dbReference type="NCBI Taxonomy" id="413434"/>
    <lineage>
        <taxon>Bacteria</taxon>
        <taxon>Pseudomonadati</taxon>
        <taxon>Bacteroidota</taxon>
        <taxon>Chitinophagia</taxon>
        <taxon>Chitinophagales</taxon>
        <taxon>Chitinophagaceae</taxon>
        <taxon>Sediminibacterium</taxon>
    </lineage>
</organism>
<evidence type="ECO:0000256" key="2">
    <source>
        <dbReference type="ARBA" id="ARBA00004993"/>
    </source>
</evidence>
<feature type="binding site" evidence="12">
    <location>
        <position position="90"/>
    </location>
    <ligand>
        <name>CoA</name>
        <dbReference type="ChEBI" id="CHEBI:57287"/>
    </ligand>
</feature>
<dbReference type="AlphaFoldDB" id="A0A1T4LJT1"/>
<keyword evidence="16" id="KW-1185">Reference proteome</keyword>
<comment type="function">
    <text evidence="1">Involved in the biosynthesis of the siderophore enterobactin (enterochelin), which is a macrocyclic trimeric lactone of N-(2,3-dihydroxybenzoyl)-serine. The serine trilactone serves as a scaffolding for the three catechol functionalities that provide hexadentate coordination for the tightly ligated iron(2+) atoms. Plays an essential role in the assembly of the enterobactin by catalyzing the transfer of the 4'-phosphopantetheine (Ppant) moiety from coenzyme A to the apo-domains of both EntB (ArCP domain) and EntF (PCP domain) to yield their holo-forms which make them competent for the activation of 2,3-dihydroxybenzoate (DHB) and L-serine, respectively.</text>
</comment>
<keyword evidence="13" id="KW-0460">Magnesium</keyword>
<reference evidence="15 16" key="1">
    <citation type="submission" date="2017-02" db="EMBL/GenBank/DDBJ databases">
        <authorList>
            <person name="Peterson S.W."/>
        </authorList>
    </citation>
    <scope>NUCLEOTIDE SEQUENCE [LARGE SCALE GENOMIC DNA]</scope>
    <source>
        <strain evidence="15 16">DSM 22335</strain>
    </source>
</reference>
<name>A0A1T4LJT1_9BACT</name>
<feature type="binding site" evidence="12">
    <location>
        <position position="36"/>
    </location>
    <ligand>
        <name>CoA</name>
        <dbReference type="ChEBI" id="CHEBI:57287"/>
    </ligand>
</feature>
<evidence type="ECO:0000256" key="12">
    <source>
        <dbReference type="PIRSR" id="PIRSR603542-1"/>
    </source>
</evidence>
<evidence type="ECO:0000256" key="4">
    <source>
        <dbReference type="ARBA" id="ARBA00011503"/>
    </source>
</evidence>
<dbReference type="InterPro" id="IPR037143">
    <property type="entry name" value="4-PPantetheinyl_Trfase_dom_sf"/>
</dbReference>
<evidence type="ECO:0000256" key="13">
    <source>
        <dbReference type="PIRSR" id="PIRSR603542-2"/>
    </source>
</evidence>
<dbReference type="Proteomes" id="UP000190888">
    <property type="component" value="Unassembled WGS sequence"/>
</dbReference>
<comment type="catalytic activity">
    <reaction evidence="10">
        <text>apo-[aryl-carrier protein] + CoA = holo-[aryl-carrier protein] + adenosine 3',5'-bisphosphate + H(+)</text>
        <dbReference type="Rhea" id="RHEA:48404"/>
        <dbReference type="Rhea" id="RHEA-COMP:15903"/>
        <dbReference type="Rhea" id="RHEA-COMP:17557"/>
        <dbReference type="ChEBI" id="CHEBI:15378"/>
        <dbReference type="ChEBI" id="CHEBI:29999"/>
        <dbReference type="ChEBI" id="CHEBI:57287"/>
        <dbReference type="ChEBI" id="CHEBI:58343"/>
        <dbReference type="ChEBI" id="CHEBI:64479"/>
    </reaction>
</comment>
<dbReference type="PANTHER" id="PTHR38096:SF1">
    <property type="entry name" value="ENTEROBACTIN SYNTHASE COMPONENT D"/>
    <property type="match status" value="1"/>
</dbReference>
<dbReference type="InterPro" id="IPR008278">
    <property type="entry name" value="4-PPantetheinyl_Trfase_dom"/>
</dbReference>
<evidence type="ECO:0000256" key="5">
    <source>
        <dbReference type="ARBA" id="ARBA00019087"/>
    </source>
</evidence>
<keyword evidence="13" id="KW-0479">Metal-binding</keyword>
<feature type="binding site" evidence="13">
    <location>
        <position position="92"/>
    </location>
    <ligand>
        <name>Mg(2+)</name>
        <dbReference type="ChEBI" id="CHEBI:18420"/>
    </ligand>
</feature>
<dbReference type="InterPro" id="IPR003542">
    <property type="entry name" value="Enbac_synth_compD-like"/>
</dbReference>
<evidence type="ECO:0000256" key="11">
    <source>
        <dbReference type="ARBA" id="ARBA00049191"/>
    </source>
</evidence>
<dbReference type="Pfam" id="PF01648">
    <property type="entry name" value="ACPS"/>
    <property type="match status" value="1"/>
</dbReference>
<keyword evidence="7" id="KW-0259">Enterobactin biosynthesis</keyword>
<feature type="binding site" evidence="12">
    <location>
        <begin position="71"/>
        <end position="72"/>
    </location>
    <ligand>
        <name>CoA</name>
        <dbReference type="ChEBI" id="CHEBI:57287"/>
    </ligand>
</feature>
<accession>A0A1T4LJT1</accession>
<feature type="domain" description="4'-phosphopantetheinyl transferase" evidence="14">
    <location>
        <begin position="86"/>
        <end position="151"/>
    </location>
</feature>
<evidence type="ECO:0000256" key="8">
    <source>
        <dbReference type="ARBA" id="ARBA00029894"/>
    </source>
</evidence>
<evidence type="ECO:0000256" key="9">
    <source>
        <dbReference type="ARBA" id="ARBA00031996"/>
    </source>
</evidence>
<evidence type="ECO:0000256" key="10">
    <source>
        <dbReference type="ARBA" id="ARBA00049176"/>
    </source>
</evidence>
<evidence type="ECO:0000256" key="7">
    <source>
        <dbReference type="ARBA" id="ARBA00023191"/>
    </source>
</evidence>
<dbReference type="SUPFAM" id="SSF56214">
    <property type="entry name" value="4'-phosphopantetheinyl transferase"/>
    <property type="match status" value="2"/>
</dbReference>
<sequence>MAVWKIEEPEDFFLAHVPLQRNITHPHKRLQHLAGRYLLVYLFPGFPHEQIEIADTRKPFLPDETYHFSISHCGDYAAAIVSTTRRVGIDVELLTPKIEKVMYKFLHADELAFVEKQAGDRLPLLTLLWSAKESLFKWWGRGEVDFREVMRLQPFHMNEAGLISGRFTKPGIVDAHMTLDYRLTNSLSLVWLHTAP</sequence>
<dbReference type="GO" id="GO:0009366">
    <property type="term" value="C:enterobactin synthetase complex"/>
    <property type="evidence" value="ECO:0007669"/>
    <property type="project" value="InterPro"/>
</dbReference>
<dbReference type="GO" id="GO:0005886">
    <property type="term" value="C:plasma membrane"/>
    <property type="evidence" value="ECO:0007669"/>
    <property type="project" value="TreeGrafter"/>
</dbReference>
<dbReference type="Gene3D" id="3.90.470.20">
    <property type="entry name" value="4'-phosphopantetheinyl transferase domain"/>
    <property type="match status" value="1"/>
</dbReference>
<evidence type="ECO:0000256" key="1">
    <source>
        <dbReference type="ARBA" id="ARBA00003937"/>
    </source>
</evidence>
<feature type="binding site" evidence="12">
    <location>
        <position position="133"/>
    </location>
    <ligand>
        <name>CoA</name>
        <dbReference type="ChEBI" id="CHEBI:57287"/>
    </ligand>
</feature>
<proteinExistence type="inferred from homology"/>
<comment type="similarity">
    <text evidence="3">Belongs to the P-Pant transferase superfamily. EntD family.</text>
</comment>
<dbReference type="EMBL" id="FUWH01000002">
    <property type="protein sequence ID" value="SJZ54694.1"/>
    <property type="molecule type" value="Genomic_DNA"/>
</dbReference>
<evidence type="ECO:0000313" key="16">
    <source>
        <dbReference type="Proteomes" id="UP000190888"/>
    </source>
</evidence>
<feature type="binding site" evidence="12">
    <location>
        <position position="137"/>
    </location>
    <ligand>
        <name>CoA</name>
        <dbReference type="ChEBI" id="CHEBI:57287"/>
    </ligand>
</feature>
<dbReference type="STRING" id="413434.SAMN04488132_102522"/>
<evidence type="ECO:0000313" key="15">
    <source>
        <dbReference type="EMBL" id="SJZ54694.1"/>
    </source>
</evidence>
<dbReference type="GO" id="GO:0000287">
    <property type="term" value="F:magnesium ion binding"/>
    <property type="evidence" value="ECO:0007669"/>
    <property type="project" value="InterPro"/>
</dbReference>
<dbReference type="GO" id="GO:0009239">
    <property type="term" value="P:enterobactin biosynthetic process"/>
    <property type="evidence" value="ECO:0007669"/>
    <property type="project" value="UniProtKB-KW"/>
</dbReference>
<evidence type="ECO:0000259" key="14">
    <source>
        <dbReference type="Pfam" id="PF01648"/>
    </source>
</evidence>
<dbReference type="PANTHER" id="PTHR38096">
    <property type="entry name" value="ENTEROBACTIN SYNTHASE COMPONENT D"/>
    <property type="match status" value="1"/>
</dbReference>
<protein>
    <recommendedName>
        <fullName evidence="5">Enterobactin synthase component D</fullName>
    </recommendedName>
    <alternativeName>
        <fullName evidence="8">4'-phosphopantetheinyl transferase EntD</fullName>
    </alternativeName>
    <alternativeName>
        <fullName evidence="9">Enterochelin synthase D</fullName>
    </alternativeName>
</protein>
<comment type="subunit">
    <text evidence="4">EntB, EntD, EntE, and EntF form a multienzyme complex called enterobactin synthase.</text>
</comment>
<feature type="binding site" evidence="13">
    <location>
        <position position="90"/>
    </location>
    <ligand>
        <name>Mg(2+)</name>
        <dbReference type="ChEBI" id="CHEBI:18420"/>
    </ligand>
</feature>
<evidence type="ECO:0000256" key="6">
    <source>
        <dbReference type="ARBA" id="ARBA00022679"/>
    </source>
</evidence>
<comment type="pathway">
    <text evidence="2">Siderophore biosynthesis; enterobactin biosynthesis.</text>
</comment>
<dbReference type="GO" id="GO:0008897">
    <property type="term" value="F:holo-[acyl-carrier-protein] synthase activity"/>
    <property type="evidence" value="ECO:0007669"/>
    <property type="project" value="InterPro"/>
</dbReference>
<comment type="catalytic activity">
    <reaction evidence="11">
        <text>apo-[peptidyl-carrier protein] + CoA = holo-[peptidyl-carrier protein] + adenosine 3',5'-bisphosphate + H(+)</text>
        <dbReference type="Rhea" id="RHEA:46228"/>
        <dbReference type="Rhea" id="RHEA-COMP:11479"/>
        <dbReference type="Rhea" id="RHEA-COMP:11480"/>
        <dbReference type="ChEBI" id="CHEBI:15378"/>
        <dbReference type="ChEBI" id="CHEBI:29999"/>
        <dbReference type="ChEBI" id="CHEBI:57287"/>
        <dbReference type="ChEBI" id="CHEBI:58343"/>
        <dbReference type="ChEBI" id="CHEBI:64479"/>
    </reaction>
</comment>
<evidence type="ECO:0000256" key="3">
    <source>
        <dbReference type="ARBA" id="ARBA00008342"/>
    </source>
</evidence>
<comment type="cofactor">
    <cofactor evidence="13">
        <name>Mg(2+)</name>
        <dbReference type="ChEBI" id="CHEBI:18420"/>
    </cofactor>
</comment>
<dbReference type="RefSeq" id="WP_245825567.1">
    <property type="nucleotide sequence ID" value="NZ_FUWH01000002.1"/>
</dbReference>
<gene>
    <name evidence="15" type="ORF">SAMN04488132_102522</name>
</gene>